<sequence>MSPAVTGTELRWYDFQAKIRAKWEEGKRQWKGAKRAGAKSHKDTQQPGTGLEIERVPLRRHRAAVGAGLSARLHASFLGCMTARGKNAYRSARVCHCDLTVKHEPSSARRIQIPALALSRPLRFVSSVSVGKSKRFLPSLRLHTPPRT</sequence>
<name>A0A8J4XCZ5_CLAMG</name>
<protein>
    <submittedName>
        <fullName evidence="2">Uncharacterized protein</fullName>
    </submittedName>
</protein>
<feature type="compositionally biased region" description="Basic residues" evidence="1">
    <location>
        <begin position="30"/>
        <end position="39"/>
    </location>
</feature>
<accession>A0A8J4XCZ5</accession>
<gene>
    <name evidence="2" type="ORF">DAT39_013625</name>
</gene>
<keyword evidence="3" id="KW-1185">Reference proteome</keyword>
<evidence type="ECO:0000313" key="2">
    <source>
        <dbReference type="EMBL" id="KAF5896670.1"/>
    </source>
</evidence>
<dbReference type="EMBL" id="QNUK01000268">
    <property type="protein sequence ID" value="KAF5896670.1"/>
    <property type="molecule type" value="Genomic_DNA"/>
</dbReference>
<dbReference type="AlphaFoldDB" id="A0A8J4XCZ5"/>
<reference evidence="2" key="1">
    <citation type="submission" date="2020-07" db="EMBL/GenBank/DDBJ databases">
        <title>Clarias magur genome sequencing, assembly and annotation.</title>
        <authorList>
            <person name="Kushwaha B."/>
            <person name="Kumar R."/>
            <person name="Das P."/>
            <person name="Joshi C.G."/>
            <person name="Kumar D."/>
            <person name="Nagpure N.S."/>
            <person name="Pandey M."/>
            <person name="Agarwal S."/>
            <person name="Srivastava S."/>
            <person name="Singh M."/>
            <person name="Sahoo L."/>
            <person name="Jayasankar P."/>
            <person name="Meher P.K."/>
            <person name="Koringa P.G."/>
            <person name="Iquebal M.A."/>
            <person name="Das S.P."/>
            <person name="Bit A."/>
            <person name="Patnaik S."/>
            <person name="Patel N."/>
            <person name="Shah T.M."/>
            <person name="Hinsu A."/>
            <person name="Jena J.K."/>
        </authorList>
    </citation>
    <scope>NUCLEOTIDE SEQUENCE</scope>
    <source>
        <strain evidence="2">CIFAMagur01</strain>
        <tissue evidence="2">Testis</tissue>
    </source>
</reference>
<organism evidence="2 3">
    <name type="scientific">Clarias magur</name>
    <name type="common">Asian catfish</name>
    <name type="synonym">Macropteronotus magur</name>
    <dbReference type="NCBI Taxonomy" id="1594786"/>
    <lineage>
        <taxon>Eukaryota</taxon>
        <taxon>Metazoa</taxon>
        <taxon>Chordata</taxon>
        <taxon>Craniata</taxon>
        <taxon>Vertebrata</taxon>
        <taxon>Euteleostomi</taxon>
        <taxon>Actinopterygii</taxon>
        <taxon>Neopterygii</taxon>
        <taxon>Teleostei</taxon>
        <taxon>Ostariophysi</taxon>
        <taxon>Siluriformes</taxon>
        <taxon>Clariidae</taxon>
        <taxon>Clarias</taxon>
    </lineage>
</organism>
<proteinExistence type="predicted"/>
<feature type="region of interest" description="Disordered" evidence="1">
    <location>
        <begin position="30"/>
        <end position="49"/>
    </location>
</feature>
<evidence type="ECO:0000313" key="3">
    <source>
        <dbReference type="Proteomes" id="UP000727407"/>
    </source>
</evidence>
<dbReference type="Proteomes" id="UP000727407">
    <property type="component" value="Unassembled WGS sequence"/>
</dbReference>
<evidence type="ECO:0000256" key="1">
    <source>
        <dbReference type="SAM" id="MobiDB-lite"/>
    </source>
</evidence>
<comment type="caution">
    <text evidence="2">The sequence shown here is derived from an EMBL/GenBank/DDBJ whole genome shotgun (WGS) entry which is preliminary data.</text>
</comment>